<gene>
    <name evidence="2" type="ORF">SAMN04487941_1541</name>
</gene>
<dbReference type="PANTHER" id="PTHR38590">
    <property type="entry name" value="BLL0828 PROTEIN"/>
    <property type="match status" value="1"/>
</dbReference>
<accession>A0A1I7H693</accession>
<evidence type="ECO:0000259" key="1">
    <source>
        <dbReference type="Pfam" id="PF04480"/>
    </source>
</evidence>
<feature type="domain" description="DUF559" evidence="1">
    <location>
        <begin position="11"/>
        <end position="115"/>
    </location>
</feature>
<organism evidence="2 3">
    <name type="scientific">Pontibacter akesuensis</name>
    <dbReference type="NCBI Taxonomy" id="388950"/>
    <lineage>
        <taxon>Bacteria</taxon>
        <taxon>Pseudomonadati</taxon>
        <taxon>Bacteroidota</taxon>
        <taxon>Cytophagia</taxon>
        <taxon>Cytophagales</taxon>
        <taxon>Hymenobacteraceae</taxon>
        <taxon>Pontibacter</taxon>
    </lineage>
</organism>
<dbReference type="STRING" id="388950.GCA_001611675_00639"/>
<dbReference type="InterPro" id="IPR047216">
    <property type="entry name" value="Endonuclease_DUF559_bact"/>
</dbReference>
<keyword evidence="2" id="KW-0540">Nuclease</keyword>
<dbReference type="InterPro" id="IPR011335">
    <property type="entry name" value="Restrct_endonuc-II-like"/>
</dbReference>
<protein>
    <submittedName>
        <fullName evidence="2">Very-short-patch-repair endonuclease</fullName>
    </submittedName>
</protein>
<proteinExistence type="predicted"/>
<dbReference type="InterPro" id="IPR007569">
    <property type="entry name" value="DUF559"/>
</dbReference>
<dbReference type="Proteomes" id="UP000182491">
    <property type="component" value="Unassembled WGS sequence"/>
</dbReference>
<reference evidence="3" key="1">
    <citation type="submission" date="2016-10" db="EMBL/GenBank/DDBJ databases">
        <authorList>
            <person name="Varghese N."/>
        </authorList>
    </citation>
    <scope>NUCLEOTIDE SEQUENCE [LARGE SCALE GENOMIC DNA]</scope>
    <source>
        <strain evidence="3">DSM 18820</strain>
    </source>
</reference>
<dbReference type="CDD" id="cd01038">
    <property type="entry name" value="Endonuclease_DUF559"/>
    <property type="match status" value="1"/>
</dbReference>
<keyword evidence="2" id="KW-0255">Endonuclease</keyword>
<dbReference type="GO" id="GO:0004519">
    <property type="term" value="F:endonuclease activity"/>
    <property type="evidence" value="ECO:0007669"/>
    <property type="project" value="UniProtKB-KW"/>
</dbReference>
<dbReference type="Gene3D" id="3.40.960.10">
    <property type="entry name" value="VSR Endonuclease"/>
    <property type="match status" value="1"/>
</dbReference>
<keyword evidence="3" id="KW-1185">Reference proteome</keyword>
<dbReference type="SUPFAM" id="SSF52980">
    <property type="entry name" value="Restriction endonuclease-like"/>
    <property type="match status" value="1"/>
</dbReference>
<keyword evidence="2" id="KW-0378">Hydrolase</keyword>
<evidence type="ECO:0000313" key="3">
    <source>
        <dbReference type="Proteomes" id="UP000182491"/>
    </source>
</evidence>
<name>A0A1I7H693_9BACT</name>
<dbReference type="AlphaFoldDB" id="A0A1I7H693"/>
<evidence type="ECO:0000313" key="2">
    <source>
        <dbReference type="EMBL" id="SFU56154.1"/>
    </source>
</evidence>
<dbReference type="Pfam" id="PF04480">
    <property type="entry name" value="DUF559"/>
    <property type="match status" value="1"/>
</dbReference>
<dbReference type="RefSeq" id="WP_068836828.1">
    <property type="nucleotide sequence ID" value="NZ_BMXC01000001.1"/>
</dbReference>
<dbReference type="EMBL" id="FPCA01000001">
    <property type="protein sequence ID" value="SFU56154.1"/>
    <property type="molecule type" value="Genomic_DNA"/>
</dbReference>
<sequence length="121" mass="14043">MEQNNFYNKHLKPFARSLRSDATKAGIRLWCEVLSKGKTGYGFLRQRPIGNYIADFMCKELKLIIEVDGYSHNFKTVEDQERDEVLSNLGFTVLRFTDEEVMKDLSNVERTIRAFVADSQV</sequence>
<dbReference type="PANTHER" id="PTHR38590:SF1">
    <property type="entry name" value="BLL0828 PROTEIN"/>
    <property type="match status" value="1"/>
</dbReference>
<dbReference type="OrthoDB" id="9798754at2"/>